<name>A0A1W1ZQJ9_9FLAO</name>
<evidence type="ECO:0000313" key="2">
    <source>
        <dbReference type="EMBL" id="SMC50820.1"/>
    </source>
</evidence>
<dbReference type="InterPro" id="IPR034660">
    <property type="entry name" value="DinB/YfiT-like"/>
</dbReference>
<evidence type="ECO:0000256" key="1">
    <source>
        <dbReference type="SAM" id="Coils"/>
    </source>
</evidence>
<dbReference type="Pfam" id="PF07606">
    <property type="entry name" value="DUF1569"/>
    <property type="match status" value="1"/>
</dbReference>
<evidence type="ECO:0008006" key="4">
    <source>
        <dbReference type="Google" id="ProtNLM"/>
    </source>
</evidence>
<organism evidence="2 3">
    <name type="scientific">Moheibacter sediminis</name>
    <dbReference type="NCBI Taxonomy" id="1434700"/>
    <lineage>
        <taxon>Bacteria</taxon>
        <taxon>Pseudomonadati</taxon>
        <taxon>Bacteroidota</taxon>
        <taxon>Flavobacteriia</taxon>
        <taxon>Flavobacteriales</taxon>
        <taxon>Weeksellaceae</taxon>
        <taxon>Moheibacter</taxon>
    </lineage>
</organism>
<dbReference type="EMBL" id="FWXS01000003">
    <property type="protein sequence ID" value="SMC50820.1"/>
    <property type="molecule type" value="Genomic_DNA"/>
</dbReference>
<proteinExistence type="predicted"/>
<keyword evidence="1" id="KW-0175">Coiled coil</keyword>
<dbReference type="Gene3D" id="1.20.120.450">
    <property type="entry name" value="dinb family like domain"/>
    <property type="match status" value="1"/>
</dbReference>
<dbReference type="OrthoDB" id="9801625at2"/>
<dbReference type="AlphaFoldDB" id="A0A1W1ZQJ9"/>
<gene>
    <name evidence="2" type="ORF">SAMN06296427_103164</name>
</gene>
<dbReference type="STRING" id="1434700.SAMN06296427_103164"/>
<dbReference type="RefSeq" id="WP_084016752.1">
    <property type="nucleotide sequence ID" value="NZ_FWXS01000003.1"/>
</dbReference>
<dbReference type="InterPro" id="IPR011463">
    <property type="entry name" value="DUF1569"/>
</dbReference>
<reference evidence="2 3" key="1">
    <citation type="submission" date="2017-04" db="EMBL/GenBank/DDBJ databases">
        <authorList>
            <person name="Afonso C.L."/>
            <person name="Miller P.J."/>
            <person name="Scott M.A."/>
            <person name="Spackman E."/>
            <person name="Goraichik I."/>
            <person name="Dimitrov K.M."/>
            <person name="Suarez D.L."/>
            <person name="Swayne D.E."/>
        </authorList>
    </citation>
    <scope>NUCLEOTIDE SEQUENCE [LARGE SCALE GENOMIC DNA]</scope>
    <source>
        <strain evidence="2 3">CGMCC 1.12708</strain>
    </source>
</reference>
<keyword evidence="3" id="KW-1185">Reference proteome</keyword>
<protein>
    <recommendedName>
        <fullName evidence="4">Oxepin-CoA hydrolase / 3-oxo-5,6-dehydrosuberyl-CoA semialdehyde dehydrogenase</fullName>
    </recommendedName>
</protein>
<evidence type="ECO:0000313" key="3">
    <source>
        <dbReference type="Proteomes" id="UP000192393"/>
    </source>
</evidence>
<sequence length="152" mass="17776">MIDIQNHPVISNLLKKLNPETQPVFGIMTSQHMIEHLILLAKLSNGGIKGQLMRSEETAVKWKQGLIYTDMEFPMGIRVPGQEENTLPELRYENLQKAIEKLENELKIFEEFYKDDKEKSMMHPALGLLNYDEWIVFHSKHFAHHFKQFGLV</sequence>
<feature type="coiled-coil region" evidence="1">
    <location>
        <begin position="92"/>
        <end position="119"/>
    </location>
</feature>
<accession>A0A1W1ZQJ9</accession>
<dbReference type="Proteomes" id="UP000192393">
    <property type="component" value="Unassembled WGS sequence"/>
</dbReference>